<evidence type="ECO:0000256" key="6">
    <source>
        <dbReference type="ARBA" id="ARBA00022741"/>
    </source>
</evidence>
<gene>
    <name evidence="14" type="ORF">CBQ26_17035</name>
</gene>
<dbReference type="GO" id="GO:0004326">
    <property type="term" value="F:tetrahydrofolylpolyglutamate synthase activity"/>
    <property type="evidence" value="ECO:0007669"/>
    <property type="project" value="UniProtKB-EC"/>
</dbReference>
<evidence type="ECO:0000313" key="14">
    <source>
        <dbReference type="EMBL" id="OWL94109.1"/>
    </source>
</evidence>
<organism evidence="14 15">
    <name type="scientific">Deinococcus indicus</name>
    <dbReference type="NCBI Taxonomy" id="223556"/>
    <lineage>
        <taxon>Bacteria</taxon>
        <taxon>Thermotogati</taxon>
        <taxon>Deinococcota</taxon>
        <taxon>Deinococci</taxon>
        <taxon>Deinococcales</taxon>
        <taxon>Deinococcaceae</taxon>
        <taxon>Deinococcus</taxon>
    </lineage>
</organism>
<comment type="cofactor">
    <cofactor evidence="1">
        <name>Mg(2+)</name>
        <dbReference type="ChEBI" id="CHEBI:18420"/>
    </cofactor>
</comment>
<evidence type="ECO:0000256" key="5">
    <source>
        <dbReference type="ARBA" id="ARBA00022723"/>
    </source>
</evidence>
<dbReference type="GO" id="GO:0046872">
    <property type="term" value="F:metal ion binding"/>
    <property type="evidence" value="ECO:0007669"/>
    <property type="project" value="UniProtKB-KW"/>
</dbReference>
<feature type="domain" description="Mur ligase central" evidence="13">
    <location>
        <begin position="57"/>
        <end position="197"/>
    </location>
</feature>
<dbReference type="EC" id="6.3.2.17" evidence="3"/>
<dbReference type="PIRSF" id="PIRSF001563">
    <property type="entry name" value="Folylpolyglu_synth"/>
    <property type="match status" value="1"/>
</dbReference>
<evidence type="ECO:0000256" key="3">
    <source>
        <dbReference type="ARBA" id="ARBA00013025"/>
    </source>
</evidence>
<dbReference type="InterPro" id="IPR036615">
    <property type="entry name" value="Mur_ligase_C_dom_sf"/>
</dbReference>
<dbReference type="InterPro" id="IPR001645">
    <property type="entry name" value="Folylpolyglutamate_synth"/>
</dbReference>
<dbReference type="InterPro" id="IPR004101">
    <property type="entry name" value="Mur_ligase_C"/>
</dbReference>
<evidence type="ECO:0000256" key="7">
    <source>
        <dbReference type="ARBA" id="ARBA00022840"/>
    </source>
</evidence>
<keyword evidence="4 11" id="KW-0436">Ligase</keyword>
<keyword evidence="7 11" id="KW-0067">ATP-binding</keyword>
<dbReference type="InterPro" id="IPR036565">
    <property type="entry name" value="Mur-like_cat_sf"/>
</dbReference>
<dbReference type="GO" id="GO:0008841">
    <property type="term" value="F:dihydrofolate synthase activity"/>
    <property type="evidence" value="ECO:0007669"/>
    <property type="project" value="TreeGrafter"/>
</dbReference>
<accession>A0A246BFV8</accession>
<protein>
    <recommendedName>
        <fullName evidence="3">tetrahydrofolate synthase</fullName>
        <ecNumber evidence="3">6.3.2.17</ecNumber>
    </recommendedName>
    <alternativeName>
        <fullName evidence="9">Tetrahydrofolylpolyglutamate synthase</fullName>
    </alternativeName>
</protein>
<comment type="catalytic activity">
    <reaction evidence="10">
        <text>(6S)-5,6,7,8-tetrahydrofolyl-(gamma-L-Glu)(n) + L-glutamate + ATP = (6S)-5,6,7,8-tetrahydrofolyl-(gamma-L-Glu)(n+1) + ADP + phosphate + H(+)</text>
        <dbReference type="Rhea" id="RHEA:10580"/>
        <dbReference type="Rhea" id="RHEA-COMP:14738"/>
        <dbReference type="Rhea" id="RHEA-COMP:14740"/>
        <dbReference type="ChEBI" id="CHEBI:15378"/>
        <dbReference type="ChEBI" id="CHEBI:29985"/>
        <dbReference type="ChEBI" id="CHEBI:30616"/>
        <dbReference type="ChEBI" id="CHEBI:43474"/>
        <dbReference type="ChEBI" id="CHEBI:141005"/>
        <dbReference type="ChEBI" id="CHEBI:456216"/>
        <dbReference type="EC" id="6.3.2.17"/>
    </reaction>
</comment>
<dbReference type="SUPFAM" id="SSF53623">
    <property type="entry name" value="MurD-like peptide ligases, catalytic domain"/>
    <property type="match status" value="1"/>
</dbReference>
<evidence type="ECO:0000256" key="10">
    <source>
        <dbReference type="ARBA" id="ARBA00047493"/>
    </source>
</evidence>
<dbReference type="NCBIfam" id="TIGR01499">
    <property type="entry name" value="folC"/>
    <property type="match status" value="1"/>
</dbReference>
<feature type="domain" description="Mur ligase C-terminal" evidence="12">
    <location>
        <begin position="292"/>
        <end position="408"/>
    </location>
</feature>
<dbReference type="EMBL" id="NHMK01000028">
    <property type="protein sequence ID" value="OWL94109.1"/>
    <property type="molecule type" value="Genomic_DNA"/>
</dbReference>
<evidence type="ECO:0000259" key="12">
    <source>
        <dbReference type="Pfam" id="PF02875"/>
    </source>
</evidence>
<dbReference type="Pfam" id="PF02875">
    <property type="entry name" value="Mur_ligase_C"/>
    <property type="match status" value="1"/>
</dbReference>
<evidence type="ECO:0000256" key="2">
    <source>
        <dbReference type="ARBA" id="ARBA00008276"/>
    </source>
</evidence>
<dbReference type="GO" id="GO:0005524">
    <property type="term" value="F:ATP binding"/>
    <property type="evidence" value="ECO:0007669"/>
    <property type="project" value="UniProtKB-KW"/>
</dbReference>
<reference evidence="14 15" key="1">
    <citation type="submission" date="2017-05" db="EMBL/GenBank/DDBJ databases">
        <title>De novo genome assembly of Deniococcus indicus strain DR1.</title>
        <authorList>
            <person name="Chauhan D."/>
            <person name="Yennamalli R.M."/>
            <person name="Priyadarshini R."/>
        </authorList>
    </citation>
    <scope>NUCLEOTIDE SEQUENCE [LARGE SCALE GENOMIC DNA]</scope>
    <source>
        <strain evidence="14 15">DR1</strain>
    </source>
</reference>
<dbReference type="PANTHER" id="PTHR11136:SF0">
    <property type="entry name" value="DIHYDROFOLATE SYNTHETASE-RELATED"/>
    <property type="match status" value="1"/>
</dbReference>
<name>A0A246BFV8_9DEIO</name>
<evidence type="ECO:0000256" key="11">
    <source>
        <dbReference type="PIRNR" id="PIRNR001563"/>
    </source>
</evidence>
<keyword evidence="15" id="KW-1185">Reference proteome</keyword>
<evidence type="ECO:0000313" key="15">
    <source>
        <dbReference type="Proteomes" id="UP000197208"/>
    </source>
</evidence>
<dbReference type="RefSeq" id="WP_088249841.1">
    <property type="nucleotide sequence ID" value="NZ_BNAM01000039.1"/>
</dbReference>
<keyword evidence="5" id="KW-0479">Metal-binding</keyword>
<dbReference type="FunFam" id="3.40.1190.10:FF:000011">
    <property type="entry name" value="Folylpolyglutamate synthase/dihydrofolate synthase"/>
    <property type="match status" value="1"/>
</dbReference>
<dbReference type="Gene3D" id="3.40.1190.10">
    <property type="entry name" value="Mur-like, catalytic domain"/>
    <property type="match status" value="1"/>
</dbReference>
<evidence type="ECO:0000256" key="8">
    <source>
        <dbReference type="ARBA" id="ARBA00022842"/>
    </source>
</evidence>
<dbReference type="InterPro" id="IPR013221">
    <property type="entry name" value="Mur_ligase_cen"/>
</dbReference>
<evidence type="ECO:0000256" key="4">
    <source>
        <dbReference type="ARBA" id="ARBA00022598"/>
    </source>
</evidence>
<evidence type="ECO:0000259" key="13">
    <source>
        <dbReference type="Pfam" id="PF08245"/>
    </source>
</evidence>
<dbReference type="GO" id="GO:0005737">
    <property type="term" value="C:cytoplasm"/>
    <property type="evidence" value="ECO:0007669"/>
    <property type="project" value="TreeGrafter"/>
</dbReference>
<dbReference type="Gene3D" id="3.90.190.20">
    <property type="entry name" value="Mur ligase, C-terminal domain"/>
    <property type="match status" value="1"/>
</dbReference>
<evidence type="ECO:0000256" key="9">
    <source>
        <dbReference type="ARBA" id="ARBA00030592"/>
    </source>
</evidence>
<keyword evidence="6 11" id="KW-0547">Nucleotide-binding</keyword>
<dbReference type="Proteomes" id="UP000197208">
    <property type="component" value="Unassembled WGS sequence"/>
</dbReference>
<dbReference type="OrthoDB" id="9809356at2"/>
<dbReference type="PANTHER" id="PTHR11136">
    <property type="entry name" value="FOLYLPOLYGLUTAMATE SYNTHASE-RELATED"/>
    <property type="match status" value="1"/>
</dbReference>
<comment type="similarity">
    <text evidence="2 11">Belongs to the folylpolyglutamate synthase family.</text>
</comment>
<dbReference type="SUPFAM" id="SSF53244">
    <property type="entry name" value="MurD-like peptide ligases, peptide-binding domain"/>
    <property type="match status" value="1"/>
</dbReference>
<proteinExistence type="inferred from homology"/>
<dbReference type="AlphaFoldDB" id="A0A246BFV8"/>
<evidence type="ECO:0000256" key="1">
    <source>
        <dbReference type="ARBA" id="ARBA00001946"/>
    </source>
</evidence>
<dbReference type="Pfam" id="PF08245">
    <property type="entry name" value="Mur_ligase_M"/>
    <property type="match status" value="1"/>
</dbReference>
<comment type="caution">
    <text evidence="14">The sequence shown here is derived from an EMBL/GenBank/DDBJ whole genome shotgun (WGS) entry which is preliminary data.</text>
</comment>
<sequence>MSAGHDGRTDVSGQAWQAALEWLFARQRFGVHPGLGRVQALLARLGDPQVSFRTVLVGGTNGKGSTAATLAATLRAGGLRAGLFTSPHLTHFTERFVVDGQELPEEVVAAALARVRPEAEAVGASFFEIVTALGALLFAESGVQVAVMEVGLGGRLDATNALDPVLSVVTNVGLDHTEFLGSTPQAIAAEKAGILRDGRPAVVGVGGDVEAIFAATGADLWRLDDYLLGVRLLGWEGAQVTLRGPDGPVTLHTPLLGAHGARNAALAALAALRLDLPAQTVARGVAAAQWPGRLEVLPWRGGRVLLDGAHNPDGAQALAAGLRDLGVGPLPLVFGAAGDKDIGAVASALRDSVSEVILTRAVLSPRAAEPASLAGLFAGVPVTVTDSPAAALGALADRAAPLALVCGSLYLLGEVRPLLLGEAAGHRERWQ</sequence>
<keyword evidence="8" id="KW-0460">Magnesium</keyword>